<dbReference type="AlphaFoldDB" id="A0A0E9QQ87"/>
<organism evidence="2">
    <name type="scientific">Anguilla anguilla</name>
    <name type="common">European freshwater eel</name>
    <name type="synonym">Muraena anguilla</name>
    <dbReference type="NCBI Taxonomy" id="7936"/>
    <lineage>
        <taxon>Eukaryota</taxon>
        <taxon>Metazoa</taxon>
        <taxon>Chordata</taxon>
        <taxon>Craniata</taxon>
        <taxon>Vertebrata</taxon>
        <taxon>Euteleostomi</taxon>
        <taxon>Actinopterygii</taxon>
        <taxon>Neopterygii</taxon>
        <taxon>Teleostei</taxon>
        <taxon>Anguilliformes</taxon>
        <taxon>Anguillidae</taxon>
        <taxon>Anguilla</taxon>
    </lineage>
</organism>
<protein>
    <submittedName>
        <fullName evidence="2">Uncharacterized protein</fullName>
    </submittedName>
</protein>
<feature type="transmembrane region" description="Helical" evidence="1">
    <location>
        <begin position="37"/>
        <end position="55"/>
    </location>
</feature>
<name>A0A0E9QQ87_ANGAN</name>
<reference evidence="2" key="1">
    <citation type="submission" date="2014-11" db="EMBL/GenBank/DDBJ databases">
        <authorList>
            <person name="Amaro Gonzalez C."/>
        </authorList>
    </citation>
    <scope>NUCLEOTIDE SEQUENCE</scope>
</reference>
<dbReference type="EMBL" id="GBXM01090182">
    <property type="protein sequence ID" value="JAH18395.1"/>
    <property type="molecule type" value="Transcribed_RNA"/>
</dbReference>
<keyword evidence="1" id="KW-0472">Membrane</keyword>
<keyword evidence="1" id="KW-1133">Transmembrane helix</keyword>
<evidence type="ECO:0000256" key="1">
    <source>
        <dbReference type="SAM" id="Phobius"/>
    </source>
</evidence>
<evidence type="ECO:0000313" key="2">
    <source>
        <dbReference type="EMBL" id="JAH18395.1"/>
    </source>
</evidence>
<sequence length="56" mass="6319">MSALSEKCISEFTTWAVGFCCDPFCLVKKTVLTKSCLIFNFNLFYGIITIIILALF</sequence>
<accession>A0A0E9QQ87</accession>
<proteinExistence type="predicted"/>
<reference evidence="2" key="2">
    <citation type="journal article" date="2015" name="Fish Shellfish Immunol.">
        <title>Early steps in the European eel (Anguilla anguilla)-Vibrio vulnificus interaction in the gills: Role of the RtxA13 toxin.</title>
        <authorList>
            <person name="Callol A."/>
            <person name="Pajuelo D."/>
            <person name="Ebbesson L."/>
            <person name="Teles M."/>
            <person name="MacKenzie S."/>
            <person name="Amaro C."/>
        </authorList>
    </citation>
    <scope>NUCLEOTIDE SEQUENCE</scope>
</reference>
<keyword evidence="1" id="KW-0812">Transmembrane</keyword>